<dbReference type="GO" id="GO:0000978">
    <property type="term" value="F:RNA polymerase II cis-regulatory region sequence-specific DNA binding"/>
    <property type="evidence" value="ECO:0007669"/>
    <property type="project" value="TreeGrafter"/>
</dbReference>
<sequence length="174" mass="20686">MQSSLSNDYLPHSGDNSAGLFLQPFRKNKRIRTAFSPHQLVQLEKAFEHNHYVIGNERKELASRLSLTETQRKRRLQSKRSVEMLTLKCWRTSTYGVLHRFIVQLHMRTEQPINFILLHDEHRMCVLVGILELVISTRPNQLELINESWRTLNEYDEQQKLQTQYSSMFALLYR</sequence>
<dbReference type="WBParaSite" id="ALUE_0000610701-mRNA-1">
    <property type="protein sequence ID" value="ALUE_0000610701-mRNA-1"/>
    <property type="gene ID" value="ALUE_0000610701"/>
</dbReference>
<keyword evidence="8" id="KW-1185">Reference proteome</keyword>
<dbReference type="GO" id="GO:0000981">
    <property type="term" value="F:DNA-binding transcription factor activity, RNA polymerase II-specific"/>
    <property type="evidence" value="ECO:0007669"/>
    <property type="project" value="TreeGrafter"/>
</dbReference>
<feature type="DNA-binding region" description="Homeobox" evidence="5">
    <location>
        <begin position="28"/>
        <end position="87"/>
    </location>
</feature>
<evidence type="ECO:0000256" key="3">
    <source>
        <dbReference type="ARBA" id="ARBA00023155"/>
    </source>
</evidence>
<evidence type="ECO:0000256" key="2">
    <source>
        <dbReference type="ARBA" id="ARBA00023125"/>
    </source>
</evidence>
<proteinExistence type="predicted"/>
<dbReference type="GO" id="GO:0005634">
    <property type="term" value="C:nucleus"/>
    <property type="evidence" value="ECO:0007669"/>
    <property type="project" value="UniProtKB-SubCell"/>
</dbReference>
<evidence type="ECO:0000256" key="1">
    <source>
        <dbReference type="ARBA" id="ARBA00004123"/>
    </source>
</evidence>
<dbReference type="GO" id="GO:0030182">
    <property type="term" value="P:neuron differentiation"/>
    <property type="evidence" value="ECO:0007669"/>
    <property type="project" value="TreeGrafter"/>
</dbReference>
<comment type="subcellular location">
    <subcellularLocation>
        <location evidence="1 5 6">Nucleus</location>
    </subcellularLocation>
</comment>
<dbReference type="PROSITE" id="PS50071">
    <property type="entry name" value="HOMEOBOX_2"/>
    <property type="match status" value="1"/>
</dbReference>
<feature type="domain" description="Homeobox" evidence="7">
    <location>
        <begin position="26"/>
        <end position="86"/>
    </location>
</feature>
<keyword evidence="3 5" id="KW-0371">Homeobox</keyword>
<keyword evidence="4 5" id="KW-0539">Nucleus</keyword>
<dbReference type="SUPFAM" id="SSF46689">
    <property type="entry name" value="Homeodomain-like"/>
    <property type="match status" value="1"/>
</dbReference>
<dbReference type="GO" id="GO:0007420">
    <property type="term" value="P:brain development"/>
    <property type="evidence" value="ECO:0007669"/>
    <property type="project" value="TreeGrafter"/>
</dbReference>
<reference evidence="9" key="1">
    <citation type="submission" date="2016-05" db="UniProtKB">
        <authorList>
            <consortium name="WormBaseParasite"/>
        </authorList>
    </citation>
    <scope>IDENTIFICATION</scope>
</reference>
<name>A0A0M3HTT1_ASCLU</name>
<evidence type="ECO:0000256" key="4">
    <source>
        <dbReference type="ARBA" id="ARBA00023242"/>
    </source>
</evidence>
<dbReference type="CDD" id="cd00086">
    <property type="entry name" value="homeodomain"/>
    <property type="match status" value="1"/>
</dbReference>
<evidence type="ECO:0000259" key="7">
    <source>
        <dbReference type="PROSITE" id="PS50071"/>
    </source>
</evidence>
<dbReference type="SMART" id="SM00389">
    <property type="entry name" value="HOX"/>
    <property type="match status" value="1"/>
</dbReference>
<dbReference type="Proteomes" id="UP000036681">
    <property type="component" value="Unplaced"/>
</dbReference>
<dbReference type="Gene3D" id="1.10.10.60">
    <property type="entry name" value="Homeodomain-like"/>
    <property type="match status" value="1"/>
</dbReference>
<dbReference type="PANTHER" id="PTHR24339">
    <property type="entry name" value="HOMEOBOX PROTEIN EMX-RELATED"/>
    <property type="match status" value="1"/>
</dbReference>
<organism evidence="8 9">
    <name type="scientific">Ascaris lumbricoides</name>
    <name type="common">Giant roundworm</name>
    <dbReference type="NCBI Taxonomy" id="6252"/>
    <lineage>
        <taxon>Eukaryota</taxon>
        <taxon>Metazoa</taxon>
        <taxon>Ecdysozoa</taxon>
        <taxon>Nematoda</taxon>
        <taxon>Chromadorea</taxon>
        <taxon>Rhabditida</taxon>
        <taxon>Spirurina</taxon>
        <taxon>Ascaridomorpha</taxon>
        <taxon>Ascaridoidea</taxon>
        <taxon>Ascarididae</taxon>
        <taxon>Ascaris</taxon>
    </lineage>
</organism>
<dbReference type="InterPro" id="IPR050877">
    <property type="entry name" value="EMX-VAX-Noto_Homeobox_TFs"/>
</dbReference>
<dbReference type="PANTHER" id="PTHR24339:SF28">
    <property type="entry name" value="E5-RELATED"/>
    <property type="match status" value="1"/>
</dbReference>
<keyword evidence="2 5" id="KW-0238">DNA-binding</keyword>
<evidence type="ECO:0000256" key="6">
    <source>
        <dbReference type="RuleBase" id="RU000682"/>
    </source>
</evidence>
<dbReference type="InterPro" id="IPR001356">
    <property type="entry name" value="HD"/>
</dbReference>
<evidence type="ECO:0000313" key="8">
    <source>
        <dbReference type="Proteomes" id="UP000036681"/>
    </source>
</evidence>
<evidence type="ECO:0000313" key="9">
    <source>
        <dbReference type="WBParaSite" id="ALUE_0000610701-mRNA-1"/>
    </source>
</evidence>
<dbReference type="Pfam" id="PF00046">
    <property type="entry name" value="Homeodomain"/>
    <property type="match status" value="1"/>
</dbReference>
<evidence type="ECO:0000256" key="5">
    <source>
        <dbReference type="PROSITE-ProRule" id="PRU00108"/>
    </source>
</evidence>
<dbReference type="InterPro" id="IPR009057">
    <property type="entry name" value="Homeodomain-like_sf"/>
</dbReference>
<protein>
    <submittedName>
        <fullName evidence="9">Homeobox domain-containing protein</fullName>
    </submittedName>
</protein>
<accession>A0A0M3HTT1</accession>
<dbReference type="AlphaFoldDB" id="A0A0M3HTT1"/>